<name>A0A2U3TH40_9NEIS</name>
<proteinExistence type="predicted"/>
<dbReference type="InterPro" id="IPR046865">
    <property type="entry name" value="FapA_b_solenoid"/>
</dbReference>
<dbReference type="PANTHER" id="PTHR38032:SF1">
    <property type="entry name" value="RNA-BINDING PROTEIN KHPB N-TERMINAL DOMAIN-CONTAINING PROTEIN"/>
    <property type="match status" value="1"/>
</dbReference>
<dbReference type="Pfam" id="PF20250">
    <property type="entry name" value="FapA_N"/>
    <property type="match status" value="1"/>
</dbReference>
<dbReference type="EMBL" id="CP028519">
    <property type="protein sequence ID" value="AVY92717.1"/>
    <property type="molecule type" value="Genomic_DNA"/>
</dbReference>
<dbReference type="Pfam" id="PF03961">
    <property type="entry name" value="FapA"/>
    <property type="match status" value="1"/>
</dbReference>
<evidence type="ECO:0000313" key="3">
    <source>
        <dbReference type="EMBL" id="AVY92717.1"/>
    </source>
</evidence>
<evidence type="ECO:0000259" key="2">
    <source>
        <dbReference type="Pfam" id="PF20250"/>
    </source>
</evidence>
<feature type="domain" description="Flagellar Assembly Protein A N-terminal region" evidence="2">
    <location>
        <begin position="84"/>
        <end position="252"/>
    </location>
</feature>
<dbReference type="Proteomes" id="UP000244173">
    <property type="component" value="Chromosome"/>
</dbReference>
<organism evidence="3 4">
    <name type="scientific">Microvirgula aerodenitrificans</name>
    <dbReference type="NCBI Taxonomy" id="57480"/>
    <lineage>
        <taxon>Bacteria</taxon>
        <taxon>Pseudomonadati</taxon>
        <taxon>Pseudomonadota</taxon>
        <taxon>Betaproteobacteria</taxon>
        <taxon>Neisseriales</taxon>
        <taxon>Aquaspirillaceae</taxon>
        <taxon>Microvirgula</taxon>
    </lineage>
</organism>
<dbReference type="InterPro" id="IPR046866">
    <property type="entry name" value="FapA_N"/>
</dbReference>
<sequence length="529" mass="55527">MSIHFELGGEQKAKSSQILVRYEPVEDPPSVPPDRNRVLDGLLAKGWKDAALDDVALKAFVNRCQTEKGVIAAAIGEVQDGVCEVSVAEDSMSAWLTIVPPAGGKPVTPEEVRDAIRARRIVHGVQMDTLRAALVAGSCDRKVIARGEPPTSGQPTRFTSVLEAPVTPGDDDESTSVDYRSMGVLVLVGVGTPLMRRKPARQGLPGKDVLGMPVPASPVMDLPFASSLVGVAPDPADPDLLVATVAGSPSFLDKGVNVTQVVDVAEVGLTSGNIDFDGTLNVKGDIRAGMTVHVGGDIVVTGTIEAAEVVAGGNVSVKGGIIGKSGGADTAVIRCEGSVVARFIESARIDAGGCVRAERGIRQAEVNAGDSVLVESGGISGGKTCALQRIQAAVLGQPSGLPTVLQAGFHPGVQAAHQEAEQARKHKLDELGKLLQVLIFMEQHRDKSTPEMLEKIQRSIGQMKGELAEIGFRLADLEQRMTLSGGATVVAGKRFHVGVEIRIGHRRLVIDEDRIGGKAWLKGSQVEID</sequence>
<gene>
    <name evidence="3" type="ORF">DAI18_00630</name>
</gene>
<evidence type="ECO:0000313" key="4">
    <source>
        <dbReference type="Proteomes" id="UP000244173"/>
    </source>
</evidence>
<dbReference type="OrthoDB" id="5807941at2"/>
<reference evidence="3 4" key="1">
    <citation type="submission" date="2018-04" db="EMBL/GenBank/DDBJ databases">
        <title>Denitrifier Microvirgula.</title>
        <authorList>
            <person name="Anderson E."/>
            <person name="Jang J."/>
            <person name="Ishii S."/>
        </authorList>
    </citation>
    <scope>NUCLEOTIDE SEQUENCE [LARGE SCALE GENOMIC DNA]</scope>
    <source>
        <strain evidence="3 4">BE2.4</strain>
    </source>
</reference>
<feature type="region of interest" description="Disordered" evidence="1">
    <location>
        <begin position="146"/>
        <end position="175"/>
    </location>
</feature>
<dbReference type="RefSeq" id="WP_107888528.1">
    <property type="nucleotide sequence ID" value="NZ_CP028519.1"/>
</dbReference>
<dbReference type="AlphaFoldDB" id="A0A2U3TH40"/>
<dbReference type="PANTHER" id="PTHR38032">
    <property type="entry name" value="POLYMERASE-RELATED"/>
    <property type="match status" value="1"/>
</dbReference>
<dbReference type="InterPro" id="IPR005646">
    <property type="entry name" value="FapA"/>
</dbReference>
<evidence type="ECO:0000256" key="1">
    <source>
        <dbReference type="SAM" id="MobiDB-lite"/>
    </source>
</evidence>
<accession>A0A2U3TH40</accession>
<dbReference type="STRING" id="1122240.GCA_000620105_00777"/>
<dbReference type="KEGG" id="maer:DAI18_00630"/>
<keyword evidence="4" id="KW-1185">Reference proteome</keyword>
<protein>
    <submittedName>
        <fullName evidence="3">DUF342 domain-containing protein</fullName>
    </submittedName>
</protein>